<evidence type="ECO:0000313" key="2">
    <source>
        <dbReference type="EMBL" id="ARP88643.1"/>
    </source>
</evidence>
<dbReference type="Gene3D" id="3.30.565.40">
    <property type="entry name" value="Fervidobacterium nodosum Rt17-B1 like"/>
    <property type="match status" value="1"/>
</dbReference>
<protein>
    <recommendedName>
        <fullName evidence="1">DUF3298 domain-containing protein</fullName>
    </recommendedName>
</protein>
<organism evidence="2 3">
    <name type="scientific">Bordetella genomosp. 9</name>
    <dbReference type="NCBI Taxonomy" id="1416803"/>
    <lineage>
        <taxon>Bacteria</taxon>
        <taxon>Pseudomonadati</taxon>
        <taxon>Pseudomonadota</taxon>
        <taxon>Betaproteobacteria</taxon>
        <taxon>Burkholderiales</taxon>
        <taxon>Alcaligenaceae</taxon>
        <taxon>Bordetella</taxon>
    </lineage>
</organism>
<dbReference type="EMBL" id="CP021109">
    <property type="protein sequence ID" value="ARP88643.1"/>
    <property type="molecule type" value="Genomic_DNA"/>
</dbReference>
<evidence type="ECO:0000313" key="3">
    <source>
        <dbReference type="Proteomes" id="UP000194139"/>
    </source>
</evidence>
<name>A0A1W6Z767_9BORD</name>
<dbReference type="InterPro" id="IPR037126">
    <property type="entry name" value="PdaC/RsiV-like_sf"/>
</dbReference>
<dbReference type="AlphaFoldDB" id="A0A1W6Z767"/>
<reference evidence="2 3" key="1">
    <citation type="submission" date="2017-05" db="EMBL/GenBank/DDBJ databases">
        <title>Complete and WGS of Bordetella genogroups.</title>
        <authorList>
            <person name="Spilker T."/>
            <person name="LiPuma J."/>
        </authorList>
    </citation>
    <scope>NUCLEOTIDE SEQUENCE [LARGE SCALE GENOMIC DNA]</scope>
    <source>
        <strain evidence="2 3">AU17164</strain>
    </source>
</reference>
<proteinExistence type="predicted"/>
<dbReference type="Proteomes" id="UP000194139">
    <property type="component" value="Chromosome"/>
</dbReference>
<dbReference type="InterPro" id="IPR021729">
    <property type="entry name" value="DUF3298"/>
</dbReference>
<accession>A0A1W6Z767</accession>
<dbReference type="Pfam" id="PF11738">
    <property type="entry name" value="DUF3298"/>
    <property type="match status" value="1"/>
</dbReference>
<feature type="domain" description="DUF3298" evidence="1">
    <location>
        <begin position="173"/>
        <end position="243"/>
    </location>
</feature>
<evidence type="ECO:0000259" key="1">
    <source>
        <dbReference type="Pfam" id="PF11738"/>
    </source>
</evidence>
<sequence length="258" mass="28293">MSAGLLGLTALLAGCGSTPPADISLSPGSAASANAGDVRVDTVKWTRTKPGCSGECPRIEVDSIAFPGIPKLTALVDHVLAYMTGVDPNRPRPYDTLNEYAQYFFQTAQPRDETWFKARVKDTVGDIIAIELHTGQMLTGAAHPIPATQYLNWERSKGRVLALDEAIIPGRGPQFVDALKAAHARWLKTNEDARRDPAAYNRMWPFSPSSNFALTREGVTVKYDAYSIAPYSYGEPELQIPYKDLVGVLRPEFIPRQD</sequence>
<gene>
    <name evidence="2" type="ORF">CAL13_09970</name>
</gene>
<dbReference type="RefSeq" id="WP_086073591.1">
    <property type="nucleotide sequence ID" value="NZ_CP021109.1"/>
</dbReference>
<keyword evidence="3" id="KW-1185">Reference proteome</keyword>
<dbReference type="Gene3D" id="3.90.640.20">
    <property type="entry name" value="Heat-shock cognate protein, ATPase"/>
    <property type="match status" value="1"/>
</dbReference>